<dbReference type="HOGENOM" id="CLU_1439266_0_0_7"/>
<organism evidence="1 2">
    <name type="scientific">Helicobacter cetorum (strain ATCC BAA-429 / MIT 00-7128)</name>
    <dbReference type="NCBI Taxonomy" id="182217"/>
    <lineage>
        <taxon>Bacteria</taxon>
        <taxon>Pseudomonadati</taxon>
        <taxon>Campylobacterota</taxon>
        <taxon>Epsilonproteobacteria</taxon>
        <taxon>Campylobacterales</taxon>
        <taxon>Helicobacteraceae</taxon>
        <taxon>Helicobacter</taxon>
    </lineage>
</organism>
<dbReference type="PATRIC" id="fig|182217.3.peg.520"/>
<protein>
    <recommendedName>
        <fullName evidence="3">Tumor necrosis factor alpha-inducing protein</fullName>
    </recommendedName>
</protein>
<gene>
    <name evidence="1" type="ordered locus">HCW_02510</name>
</gene>
<evidence type="ECO:0000313" key="2">
    <source>
        <dbReference type="Proteomes" id="UP000005010"/>
    </source>
</evidence>
<dbReference type="RefSeq" id="WP_014660655.1">
    <property type="nucleotide sequence ID" value="NC_017737.1"/>
</dbReference>
<proteinExistence type="predicted"/>
<dbReference type="AlphaFoldDB" id="I0ELG4"/>
<dbReference type="EMBL" id="CP003479">
    <property type="protein sequence ID" value="AFI03783.1"/>
    <property type="molecule type" value="Genomic_DNA"/>
</dbReference>
<name>I0ELG4_HELC0</name>
<evidence type="ECO:0000313" key="1">
    <source>
        <dbReference type="EMBL" id="AFI03783.1"/>
    </source>
</evidence>
<dbReference type="KEGG" id="hce:HCW_02510"/>
<dbReference type="Proteomes" id="UP000005010">
    <property type="component" value="Chromosome"/>
</dbReference>
<sequence>MLKKILLGISVCCAISMAKPILTSEEPRLEDLQHLKEEYKDAPQWIFSQNELKRGEELGIAAIPIMNNKMGIEQATSEAKMRLVLDMHDLFKSYRKEFKKEAKVNDEDVDAIRAVAYSYLLDNTKVMDTYINEKMQTAIVKVAIARCELKDIDRILKKSFPKLNQKALNYANAKLKEQLGSICR</sequence>
<evidence type="ECO:0008006" key="3">
    <source>
        <dbReference type="Google" id="ProtNLM"/>
    </source>
</evidence>
<reference evidence="2" key="1">
    <citation type="submission" date="2012-04" db="EMBL/GenBank/DDBJ databases">
        <title>Complete genome sequence of Helicobacter cetorum strain MIT 00-7128.</title>
        <authorList>
            <person name="Kersulyte D."/>
            <person name="Berg D.E."/>
        </authorList>
    </citation>
    <scope>NUCLEOTIDE SEQUENCE [LARGE SCALE GENOMIC DNA]</scope>
    <source>
        <strain evidence="2">MIT 00-7128</strain>
    </source>
</reference>
<accession>I0ELG4</accession>
<dbReference type="Gene3D" id="3.10.129.140">
    <property type="entry name" value="Helicobacter TNF-alpha-Inducing protein"/>
    <property type="match status" value="1"/>
</dbReference>
<keyword evidence="2" id="KW-1185">Reference proteome</keyword>